<keyword evidence="1" id="KW-0175">Coiled coil</keyword>
<evidence type="ECO:0000256" key="1">
    <source>
        <dbReference type="SAM" id="Coils"/>
    </source>
</evidence>
<proteinExistence type="predicted"/>
<comment type="caution">
    <text evidence="2">The sequence shown here is derived from an EMBL/GenBank/DDBJ whole genome shotgun (WGS) entry which is preliminary data.</text>
</comment>
<evidence type="ECO:0000313" key="3">
    <source>
        <dbReference type="Proteomes" id="UP000031668"/>
    </source>
</evidence>
<dbReference type="Proteomes" id="UP000031668">
    <property type="component" value="Unassembled WGS sequence"/>
</dbReference>
<evidence type="ECO:0000313" key="2">
    <source>
        <dbReference type="EMBL" id="KII65347.1"/>
    </source>
</evidence>
<feature type="coiled-coil region" evidence="1">
    <location>
        <begin position="56"/>
        <end position="83"/>
    </location>
</feature>
<dbReference type="OrthoDB" id="10519623at2759"/>
<accession>A0A0C2MUJ6</accession>
<reference evidence="2 3" key="1">
    <citation type="journal article" date="2014" name="Genome Biol. Evol.">
        <title>The genome of the myxosporean Thelohanellus kitauei shows adaptations to nutrient acquisition within its fish host.</title>
        <authorList>
            <person name="Yang Y."/>
            <person name="Xiong J."/>
            <person name="Zhou Z."/>
            <person name="Huo F."/>
            <person name="Miao W."/>
            <person name="Ran C."/>
            <person name="Liu Y."/>
            <person name="Zhang J."/>
            <person name="Feng J."/>
            <person name="Wang M."/>
            <person name="Wang M."/>
            <person name="Wang L."/>
            <person name="Yao B."/>
        </authorList>
    </citation>
    <scope>NUCLEOTIDE SEQUENCE [LARGE SCALE GENOMIC DNA]</scope>
    <source>
        <strain evidence="2">Wuqing</strain>
    </source>
</reference>
<name>A0A0C2MUJ6_THEKT</name>
<protein>
    <submittedName>
        <fullName evidence="2">Uncharacterized protein</fullName>
    </submittedName>
</protein>
<dbReference type="AlphaFoldDB" id="A0A0C2MUJ6"/>
<gene>
    <name evidence="2" type="ORF">RF11_02767</name>
</gene>
<dbReference type="EMBL" id="JWZT01003910">
    <property type="protein sequence ID" value="KII65347.1"/>
    <property type="molecule type" value="Genomic_DNA"/>
</dbReference>
<sequence>MFQIEYLDKKAFEFYQANESLSEEVSQMKYALSHRLEMENYRKTLNKEPCGCAPEIAKLKEELNKAHDDLNNKEIELQAIYEQKFELIKIMAEMNDDTSESIDAITLAENEPEINIQHS</sequence>
<keyword evidence="3" id="KW-1185">Reference proteome</keyword>
<organism evidence="2 3">
    <name type="scientific">Thelohanellus kitauei</name>
    <name type="common">Myxosporean</name>
    <dbReference type="NCBI Taxonomy" id="669202"/>
    <lineage>
        <taxon>Eukaryota</taxon>
        <taxon>Metazoa</taxon>
        <taxon>Cnidaria</taxon>
        <taxon>Myxozoa</taxon>
        <taxon>Myxosporea</taxon>
        <taxon>Bivalvulida</taxon>
        <taxon>Platysporina</taxon>
        <taxon>Myxobolidae</taxon>
        <taxon>Thelohanellus</taxon>
    </lineage>
</organism>